<dbReference type="CDD" id="cd00201">
    <property type="entry name" value="WW"/>
    <property type="match status" value="1"/>
</dbReference>
<feature type="compositionally biased region" description="Polar residues" evidence="4">
    <location>
        <begin position="284"/>
        <end position="294"/>
    </location>
</feature>
<accession>A0A1B0CWB5</accession>
<comment type="subcellular location">
    <subcellularLocation>
        <location evidence="1">Nucleus</location>
    </subcellularLocation>
</comment>
<feature type="compositionally biased region" description="Low complexity" evidence="4">
    <location>
        <begin position="243"/>
        <end position="259"/>
    </location>
</feature>
<dbReference type="PROSITE" id="PS01159">
    <property type="entry name" value="WW_DOMAIN_1"/>
    <property type="match status" value="1"/>
</dbReference>
<dbReference type="AlphaFoldDB" id="A0A1B0CWB5"/>
<dbReference type="VEuPathDB" id="VectorBase:LLOJ009299"/>
<dbReference type="VEuPathDB" id="VectorBase:LLONM1_003617"/>
<keyword evidence="3" id="KW-0539">Nucleus</keyword>
<evidence type="ECO:0000256" key="2">
    <source>
        <dbReference type="ARBA" id="ARBA00022853"/>
    </source>
</evidence>
<feature type="compositionally biased region" description="Polar residues" evidence="4">
    <location>
        <begin position="148"/>
        <end position="157"/>
    </location>
</feature>
<dbReference type="InterPro" id="IPR036020">
    <property type="entry name" value="WW_dom_sf"/>
</dbReference>
<evidence type="ECO:0000259" key="5">
    <source>
        <dbReference type="PROSITE" id="PS50020"/>
    </source>
</evidence>
<proteinExistence type="predicted"/>
<evidence type="ECO:0000256" key="1">
    <source>
        <dbReference type="ARBA" id="ARBA00004123"/>
    </source>
</evidence>
<dbReference type="Proteomes" id="UP000092461">
    <property type="component" value="Unassembled WGS sequence"/>
</dbReference>
<dbReference type="PANTHER" id="PTHR15911">
    <property type="entry name" value="WW DOMAIN-CONTAINING ADAPTER PROTEIN WITH COILED-COIL"/>
    <property type="match status" value="1"/>
</dbReference>
<dbReference type="GO" id="GO:1904263">
    <property type="term" value="P:positive regulation of TORC1 signaling"/>
    <property type="evidence" value="ECO:0007669"/>
    <property type="project" value="TreeGrafter"/>
</dbReference>
<sequence length="698" mass="78107">MVMHARKLQRSDGYFDKHPHHPYQNSKYKRDYEREASRSSSYLRDRDSSPTSGGAGSGNSSLNNGNNYRFASPELDSPPRENRYRDSDRCTSFVMRMRDKERDRDSYKKDKYIDCLRSPKDKRDRRDRDSEHRTNHDRIDQTRRSSKMCVSSSGSQSENRDRERDRERGDRDRERMTRVGDWSEHTSSSGKKYYYNCKTEVSQWEKPREWVERERGGSVKEQHARGSEYRDKERTDRDDRFSRSSYGKHSSSRSSSGRMRWQHDAADGHRRRHDDSQDMDISPGDSTPTSEGNYSHSSTPTTQQSQQQQQQHHHHNSDGSAPPGMTGNALPRLSSHPPVTPTNSSHMQQQHFTIPSSATLAMGTSTVTSSSTMAGMKMKSAAELHHLGTMPVSSPSSVVASTAGMCLSLANTVAQSQASSTGDMVMNSNTPGPPPVSLANLPKILSQITGNKTIDQTELNPQKALQTINNALMMSSRQQQHQHVSIAGENNSNNIREHVLNSPLYNLPHLHTMSLLNHTATGSVFGSAMTQVPQGGAGTAVKIDTSGNSLVIGDGPPTPTQEMDVLNSDYKKLDGTSSATLSSLQGVTSQVSRTLGPSLTPSLANYSRTDLIQHVTNWPADLLEKQVSKRGQKCSEETHILGDLQCTKISADLKIARSIVRITEIQSTLHEQKIMYLRQQIRRLEELKSQNSFMSDDL</sequence>
<keyword evidence="2" id="KW-0156">Chromatin regulator</keyword>
<reference evidence="6" key="2">
    <citation type="journal article" date="2020" name="BMC">
        <title>Leishmania infection induces a limited differential gene expression in the sand fly midgut.</title>
        <authorList>
            <person name="Coutinho-Abreu I.V."/>
            <person name="Serafim T.D."/>
            <person name="Meneses C."/>
            <person name="Kamhawi S."/>
            <person name="Oliveira F."/>
            <person name="Valenzuela J.G."/>
        </authorList>
    </citation>
    <scope>NUCLEOTIDE SEQUENCE</scope>
    <source>
        <strain evidence="6">Jacobina</strain>
        <tissue evidence="6">Midgut</tissue>
    </source>
</reference>
<dbReference type="GO" id="GO:0005634">
    <property type="term" value="C:nucleus"/>
    <property type="evidence" value="ECO:0007669"/>
    <property type="project" value="UniProtKB-SubCell"/>
</dbReference>
<feature type="compositionally biased region" description="Low complexity" evidence="4">
    <location>
        <begin position="58"/>
        <end position="67"/>
    </location>
</feature>
<dbReference type="GO" id="GO:0006325">
    <property type="term" value="P:chromatin organization"/>
    <property type="evidence" value="ECO:0007669"/>
    <property type="project" value="UniProtKB-KW"/>
</dbReference>
<dbReference type="GO" id="GO:0003682">
    <property type="term" value="F:chromatin binding"/>
    <property type="evidence" value="ECO:0007669"/>
    <property type="project" value="TreeGrafter"/>
</dbReference>
<evidence type="ECO:0000313" key="7">
    <source>
        <dbReference type="EnsemblMetazoa" id="LLOJ009299-PA"/>
    </source>
</evidence>
<dbReference type="EMBL" id="AJWK01032196">
    <property type="status" value="NOT_ANNOTATED_CDS"/>
    <property type="molecule type" value="Genomic_DNA"/>
</dbReference>
<evidence type="ECO:0000256" key="3">
    <source>
        <dbReference type="ARBA" id="ARBA00023242"/>
    </source>
</evidence>
<feature type="compositionally biased region" description="Basic and acidic residues" evidence="4">
    <location>
        <begin position="96"/>
        <end position="143"/>
    </location>
</feature>
<feature type="compositionally biased region" description="Low complexity" evidence="4">
    <location>
        <begin position="295"/>
        <end position="310"/>
    </location>
</feature>
<dbReference type="EMBL" id="GITU01008684">
    <property type="protein sequence ID" value="MBC1177387.1"/>
    <property type="molecule type" value="Transcribed_RNA"/>
</dbReference>
<dbReference type="Gene3D" id="2.20.70.10">
    <property type="match status" value="1"/>
</dbReference>
<evidence type="ECO:0000256" key="4">
    <source>
        <dbReference type="SAM" id="MobiDB-lite"/>
    </source>
</evidence>
<dbReference type="SMART" id="SM00456">
    <property type="entry name" value="WW"/>
    <property type="match status" value="1"/>
</dbReference>
<organism evidence="7 8">
    <name type="scientific">Lutzomyia longipalpis</name>
    <name type="common">Sand fly</name>
    <dbReference type="NCBI Taxonomy" id="7200"/>
    <lineage>
        <taxon>Eukaryota</taxon>
        <taxon>Metazoa</taxon>
        <taxon>Ecdysozoa</taxon>
        <taxon>Arthropoda</taxon>
        <taxon>Hexapoda</taxon>
        <taxon>Insecta</taxon>
        <taxon>Pterygota</taxon>
        <taxon>Neoptera</taxon>
        <taxon>Endopterygota</taxon>
        <taxon>Diptera</taxon>
        <taxon>Nematocera</taxon>
        <taxon>Psychodoidea</taxon>
        <taxon>Psychodidae</taxon>
        <taxon>Lutzomyia</taxon>
        <taxon>Lutzomyia</taxon>
    </lineage>
</organism>
<dbReference type="PROSITE" id="PS50020">
    <property type="entry name" value="WW_DOMAIN_2"/>
    <property type="match status" value="1"/>
</dbReference>
<feature type="compositionally biased region" description="Basic and acidic residues" evidence="4">
    <location>
        <begin position="158"/>
        <end position="184"/>
    </location>
</feature>
<dbReference type="EnsemblMetazoa" id="LLOJ009299-RA">
    <property type="protein sequence ID" value="LLOJ009299-PA"/>
    <property type="gene ID" value="LLOJ009299"/>
</dbReference>
<feature type="domain" description="WW" evidence="5">
    <location>
        <begin position="182"/>
        <end position="209"/>
    </location>
</feature>
<feature type="compositionally biased region" description="Basic and acidic residues" evidence="4">
    <location>
        <begin position="77"/>
        <end position="89"/>
    </location>
</feature>
<keyword evidence="8" id="KW-1185">Reference proteome</keyword>
<dbReference type="PANTHER" id="PTHR15911:SF6">
    <property type="entry name" value="WW DOMAIN-CONTAINING ADAPTER PROTEIN WITH COILED-COIL"/>
    <property type="match status" value="1"/>
</dbReference>
<evidence type="ECO:0000313" key="6">
    <source>
        <dbReference type="EMBL" id="MBC1177387.1"/>
    </source>
</evidence>
<feature type="region of interest" description="Disordered" evidence="4">
    <location>
        <begin position="1"/>
        <end position="349"/>
    </location>
</feature>
<feature type="compositionally biased region" description="Basic and acidic residues" evidence="4">
    <location>
        <begin position="261"/>
        <end position="276"/>
    </location>
</feature>
<protein>
    <submittedName>
        <fullName evidence="6">Putative spliceosomal protein fbp11/splicing factor prp40</fullName>
    </submittedName>
</protein>
<dbReference type="SUPFAM" id="SSF51045">
    <property type="entry name" value="WW domain"/>
    <property type="match status" value="1"/>
</dbReference>
<dbReference type="GO" id="GO:0000993">
    <property type="term" value="F:RNA polymerase II complex binding"/>
    <property type="evidence" value="ECO:0007669"/>
    <property type="project" value="TreeGrafter"/>
</dbReference>
<dbReference type="Pfam" id="PF00397">
    <property type="entry name" value="WW"/>
    <property type="match status" value="1"/>
</dbReference>
<evidence type="ECO:0000313" key="8">
    <source>
        <dbReference type="Proteomes" id="UP000092461"/>
    </source>
</evidence>
<name>A0A1B0CWB5_LUTLO</name>
<feature type="compositionally biased region" description="Basic and acidic residues" evidence="4">
    <location>
        <begin position="28"/>
        <end position="48"/>
    </location>
</feature>
<reference evidence="7" key="3">
    <citation type="submission" date="2020-05" db="UniProtKB">
        <authorList>
            <consortium name="EnsemblMetazoa"/>
        </authorList>
    </citation>
    <scope>IDENTIFICATION</scope>
    <source>
        <strain evidence="7">Jacobina</strain>
    </source>
</reference>
<dbReference type="GO" id="GO:0010506">
    <property type="term" value="P:regulation of autophagy"/>
    <property type="evidence" value="ECO:0007669"/>
    <property type="project" value="TreeGrafter"/>
</dbReference>
<reference evidence="8" key="1">
    <citation type="submission" date="2012-05" db="EMBL/GenBank/DDBJ databases">
        <title>Whole Genome Assembly of Lutzomyia longipalpis.</title>
        <authorList>
            <person name="Richards S."/>
            <person name="Qu C."/>
            <person name="Dillon R."/>
            <person name="Worley K."/>
            <person name="Scherer S."/>
            <person name="Batterton M."/>
            <person name="Taylor A."/>
            <person name="Hawes A."/>
            <person name="Hernandez B."/>
            <person name="Kovar C."/>
            <person name="Mandapat C."/>
            <person name="Pham C."/>
            <person name="Qu C."/>
            <person name="Jing C."/>
            <person name="Bess C."/>
            <person name="Bandaranaike D."/>
            <person name="Ngo D."/>
            <person name="Ongeri F."/>
            <person name="Arias F."/>
            <person name="Lara F."/>
            <person name="Weissenberger G."/>
            <person name="Kamau G."/>
            <person name="Han H."/>
            <person name="Shen H."/>
            <person name="Dinh H."/>
            <person name="Khalil I."/>
            <person name="Jones J."/>
            <person name="Shafer J."/>
            <person name="Jayaseelan J."/>
            <person name="Quiroz J."/>
            <person name="Blankenburg K."/>
            <person name="Nguyen L."/>
            <person name="Jackson L."/>
            <person name="Francisco L."/>
            <person name="Tang L.-Y."/>
            <person name="Pu L.-L."/>
            <person name="Perales L."/>
            <person name="Lorensuhewa L."/>
            <person name="Munidasa M."/>
            <person name="Coyle M."/>
            <person name="Taylor M."/>
            <person name="Puazo M."/>
            <person name="Firestine M."/>
            <person name="Scheel M."/>
            <person name="Javaid M."/>
            <person name="Wang M."/>
            <person name="Li M."/>
            <person name="Tabassum N."/>
            <person name="Saada N."/>
            <person name="Osuji N."/>
            <person name="Aqrawi P."/>
            <person name="Fu Q."/>
            <person name="Thornton R."/>
            <person name="Raj R."/>
            <person name="Goodspeed R."/>
            <person name="Mata R."/>
            <person name="Najjar R."/>
            <person name="Gubbala S."/>
            <person name="Lee S."/>
            <person name="Denson S."/>
            <person name="Patil S."/>
            <person name="Macmil S."/>
            <person name="Qi S."/>
            <person name="Matskevitch T."/>
            <person name="Palculict T."/>
            <person name="Mathew T."/>
            <person name="Vee V."/>
            <person name="Velamala V."/>
            <person name="Korchina V."/>
            <person name="Cai W."/>
            <person name="Liu W."/>
            <person name="Dai W."/>
            <person name="Zou X."/>
            <person name="Zhu Y."/>
            <person name="Zhang Y."/>
            <person name="Wu Y.-Q."/>
            <person name="Xin Y."/>
            <person name="Nazarath L."/>
            <person name="Kovar C."/>
            <person name="Han Y."/>
            <person name="Muzny D."/>
            <person name="Gibbs R."/>
        </authorList>
    </citation>
    <scope>NUCLEOTIDE SEQUENCE [LARGE SCALE GENOMIC DNA]</scope>
    <source>
        <strain evidence="8">Jacobina</strain>
    </source>
</reference>
<dbReference type="InterPro" id="IPR001202">
    <property type="entry name" value="WW_dom"/>
</dbReference>
<feature type="compositionally biased region" description="Basic and acidic residues" evidence="4">
    <location>
        <begin position="203"/>
        <end position="242"/>
    </location>
</feature>
<dbReference type="InterPro" id="IPR038867">
    <property type="entry name" value="WAC"/>
</dbReference>